<dbReference type="InterPro" id="IPR003477">
    <property type="entry name" value="PemK-like"/>
</dbReference>
<dbReference type="GO" id="GO:0003677">
    <property type="term" value="F:DNA binding"/>
    <property type="evidence" value="ECO:0007669"/>
    <property type="project" value="InterPro"/>
</dbReference>
<dbReference type="GO" id="GO:0045727">
    <property type="term" value="P:positive regulation of translation"/>
    <property type="evidence" value="ECO:0007669"/>
    <property type="project" value="TreeGrafter"/>
</dbReference>
<dbReference type="Pfam" id="PF00009">
    <property type="entry name" value="GTP_EFTU"/>
    <property type="match status" value="1"/>
</dbReference>
<dbReference type="InterPro" id="IPR000795">
    <property type="entry name" value="T_Tr_GTP-bd_dom"/>
</dbReference>
<dbReference type="Gene3D" id="3.30.70.870">
    <property type="entry name" value="Elongation Factor G (Translational Gtpase), domain 3"/>
    <property type="match status" value="1"/>
</dbReference>
<comment type="caution">
    <text evidence="5">The sequence shown here is derived from an EMBL/GenBank/DDBJ whole genome shotgun (WGS) entry which is preliminary data.</text>
</comment>
<dbReference type="SUPFAM" id="SSF50447">
    <property type="entry name" value="Translation proteins"/>
    <property type="match status" value="1"/>
</dbReference>
<dbReference type="SUPFAM" id="SSF54980">
    <property type="entry name" value="EF-G C-terminal domain-like"/>
    <property type="match status" value="1"/>
</dbReference>
<gene>
    <name evidence="5" type="ORF">AGERDE_LOCUS11132</name>
</gene>
<dbReference type="Gene3D" id="2.30.30.110">
    <property type="match status" value="1"/>
</dbReference>
<dbReference type="GO" id="GO:0043022">
    <property type="term" value="F:ribosome binding"/>
    <property type="evidence" value="ECO:0007669"/>
    <property type="project" value="TreeGrafter"/>
</dbReference>
<dbReference type="SUPFAM" id="SSF50118">
    <property type="entry name" value="Cell growth inhibitor/plasmid maintenance toxic component"/>
    <property type="match status" value="1"/>
</dbReference>
<dbReference type="GO" id="GO:0003924">
    <property type="term" value="F:GTPase activity"/>
    <property type="evidence" value="ECO:0007669"/>
    <property type="project" value="InterPro"/>
</dbReference>
<proteinExistence type="predicted"/>
<dbReference type="InterPro" id="IPR027417">
    <property type="entry name" value="P-loop_NTPase"/>
</dbReference>
<feature type="domain" description="Tr-type G" evidence="4">
    <location>
        <begin position="15"/>
        <end position="205"/>
    </location>
</feature>
<dbReference type="InterPro" id="IPR009000">
    <property type="entry name" value="Transl_B-barrel_sf"/>
</dbReference>
<dbReference type="Proteomes" id="UP000789831">
    <property type="component" value="Unassembled WGS sequence"/>
</dbReference>
<dbReference type="Pfam" id="PF06421">
    <property type="entry name" value="LepA_C"/>
    <property type="match status" value="1"/>
</dbReference>
<dbReference type="Gene3D" id="2.40.30.10">
    <property type="entry name" value="Translation factors"/>
    <property type="match status" value="1"/>
</dbReference>
<dbReference type="PANTHER" id="PTHR43512:SF4">
    <property type="entry name" value="TRANSLATION FACTOR GUF1 HOMOLOG, CHLOROPLASTIC"/>
    <property type="match status" value="1"/>
</dbReference>
<evidence type="ECO:0000256" key="2">
    <source>
        <dbReference type="ARBA" id="ARBA00022917"/>
    </source>
</evidence>
<name>A0A9N9GYN0_9GLOM</name>
<evidence type="ECO:0000313" key="5">
    <source>
        <dbReference type="EMBL" id="CAG8644481.1"/>
    </source>
</evidence>
<dbReference type="InterPro" id="IPR013842">
    <property type="entry name" value="LepA_CTD"/>
</dbReference>
<evidence type="ECO:0000256" key="3">
    <source>
        <dbReference type="ARBA" id="ARBA00023134"/>
    </source>
</evidence>
<dbReference type="InterPro" id="IPR031157">
    <property type="entry name" value="G_TR_CS"/>
</dbReference>
<dbReference type="GO" id="GO:0005525">
    <property type="term" value="F:GTP binding"/>
    <property type="evidence" value="ECO:0007669"/>
    <property type="project" value="UniProtKB-KW"/>
</dbReference>
<dbReference type="Pfam" id="PF03144">
    <property type="entry name" value="GTP_EFTU_D2"/>
    <property type="match status" value="1"/>
</dbReference>
<sequence>MKSNLDESQKNIDPAKIRNFSIIAHIDHGKSTLADRLLEVTNLKNSNKSFERILDSLSLEQEKGITIKLNAVQLYYPPESPTPYIFNLIDTPGHVDFMYEVSRSLAACEGVILLVDATKGIQAQTLAYYEIAKKLNLKILPVINKIDLPSAQLDMTKNQLIELLNCQESDIVLISAKNLKFQPTCLRKNSSTLDAALYVKNTNQAKKITEKEIGSFQTLTFKVISQKKIERPGPGTYDHELKVEPFSLRMEGLPEISRIVFEFGYGQSLEGTPCEIDNDSGGVLNFSSSKTLRWIVWWKKLMGINQEKKKKVHTIQEEHPAVIISNDKQNQFSSVITVLPITSQLDKTYPFEVLINLDKLSKILLDQITTIDKQYLKKKIASLTEKEMAIVENRYYGVIIYARIFEGKLTKGQKIKFHTNQQKIYQVERVGVKVPKEILKDKLIAGEIGWFTANIRDMREVKVGDTVLDLNNNDSTLEGYREVKPNVYSNLYPSDSSHYKEFKKFLEELQIQDSGLSLETIDSQLLGPGFRCGFLGLLHREVVCERLQKEYNCEIITTPPSINYQVIFSNGETLETNNPQKIPAKEKIKAIKELFISLNIATPEAHLGAISQLCQNKRDILLNNQLIPDLSFLVHRSFAYERAKVVCEGLKATLNQQTFTIPIQATIGNQIIARETLPALKKHVTEILLNSVAKAQELIRNFANEHKKNQSSFTPEIIKRLASTNVRQQYFGLRDLYQRLIIPELEKEIRREAEEETKKK</sequence>
<dbReference type="Gene3D" id="3.40.50.300">
    <property type="entry name" value="P-loop containing nucleotide triphosphate hydrolases"/>
    <property type="match status" value="1"/>
</dbReference>
<dbReference type="PROSITE" id="PS51722">
    <property type="entry name" value="G_TR_2"/>
    <property type="match status" value="1"/>
</dbReference>
<dbReference type="PROSITE" id="PS00301">
    <property type="entry name" value="G_TR_1"/>
    <property type="match status" value="1"/>
</dbReference>
<dbReference type="AlphaFoldDB" id="A0A9N9GYN0"/>
<dbReference type="NCBIfam" id="TIGR00231">
    <property type="entry name" value="small_GTP"/>
    <property type="match status" value="1"/>
</dbReference>
<dbReference type="InterPro" id="IPR004161">
    <property type="entry name" value="EFTu-like_2"/>
</dbReference>
<dbReference type="PRINTS" id="PR00315">
    <property type="entry name" value="ELONGATNFCT"/>
</dbReference>
<evidence type="ECO:0000256" key="1">
    <source>
        <dbReference type="ARBA" id="ARBA00022741"/>
    </source>
</evidence>
<protein>
    <submittedName>
        <fullName evidence="5">3658_t:CDS:1</fullName>
    </submittedName>
</protein>
<dbReference type="InterPro" id="IPR011067">
    <property type="entry name" value="Plasmid_toxin/cell-grow_inhib"/>
</dbReference>
<evidence type="ECO:0000313" key="6">
    <source>
        <dbReference type="Proteomes" id="UP000789831"/>
    </source>
</evidence>
<dbReference type="InterPro" id="IPR038363">
    <property type="entry name" value="LepA_C_sf"/>
</dbReference>
<dbReference type="InterPro" id="IPR005225">
    <property type="entry name" value="Small_GTP-bd"/>
</dbReference>
<evidence type="ECO:0000259" key="4">
    <source>
        <dbReference type="PROSITE" id="PS51722"/>
    </source>
</evidence>
<reference evidence="5" key="1">
    <citation type="submission" date="2021-06" db="EMBL/GenBank/DDBJ databases">
        <authorList>
            <person name="Kallberg Y."/>
            <person name="Tangrot J."/>
            <person name="Rosling A."/>
        </authorList>
    </citation>
    <scope>NUCLEOTIDE SEQUENCE</scope>
    <source>
        <strain evidence="5">MT106</strain>
    </source>
</reference>
<keyword evidence="1" id="KW-0547">Nucleotide-binding</keyword>
<dbReference type="Pfam" id="PF02452">
    <property type="entry name" value="PemK_toxin"/>
    <property type="match status" value="1"/>
</dbReference>
<dbReference type="PANTHER" id="PTHR43512">
    <property type="entry name" value="TRANSLATION FACTOR GUF1-RELATED"/>
    <property type="match status" value="1"/>
</dbReference>
<organism evidence="5 6">
    <name type="scientific">Ambispora gerdemannii</name>
    <dbReference type="NCBI Taxonomy" id="144530"/>
    <lineage>
        <taxon>Eukaryota</taxon>
        <taxon>Fungi</taxon>
        <taxon>Fungi incertae sedis</taxon>
        <taxon>Mucoromycota</taxon>
        <taxon>Glomeromycotina</taxon>
        <taxon>Glomeromycetes</taxon>
        <taxon>Archaeosporales</taxon>
        <taxon>Ambisporaceae</taxon>
        <taxon>Ambispora</taxon>
    </lineage>
</organism>
<dbReference type="InterPro" id="IPR035647">
    <property type="entry name" value="EFG_III/V"/>
</dbReference>
<dbReference type="Gene3D" id="3.30.70.2570">
    <property type="entry name" value="Elongation factor 4, C-terminal domain"/>
    <property type="match status" value="1"/>
</dbReference>
<dbReference type="OrthoDB" id="10406504at2759"/>
<dbReference type="GO" id="GO:0006412">
    <property type="term" value="P:translation"/>
    <property type="evidence" value="ECO:0007669"/>
    <property type="project" value="UniProtKB-KW"/>
</dbReference>
<keyword evidence="3" id="KW-0342">GTP-binding</keyword>
<dbReference type="EMBL" id="CAJVPL010004197">
    <property type="protein sequence ID" value="CAG8644481.1"/>
    <property type="molecule type" value="Genomic_DNA"/>
</dbReference>
<keyword evidence="6" id="KW-1185">Reference proteome</keyword>
<keyword evidence="2" id="KW-0648">Protein biosynthesis</keyword>
<dbReference type="SUPFAM" id="SSF52540">
    <property type="entry name" value="P-loop containing nucleoside triphosphate hydrolases"/>
    <property type="match status" value="1"/>
</dbReference>
<dbReference type="InterPro" id="IPR006297">
    <property type="entry name" value="EF-4"/>
</dbReference>
<accession>A0A9N9GYN0</accession>